<dbReference type="Proteomes" id="UP000233343">
    <property type="component" value="Unassembled WGS sequence"/>
</dbReference>
<dbReference type="Pfam" id="PF03448">
    <property type="entry name" value="MgtE_N"/>
    <property type="match status" value="1"/>
</dbReference>
<reference evidence="4 5" key="1">
    <citation type="journal article" date="2010" name="Int. J. Syst. Evol. Microbiol.">
        <title>Bacillus horneckiae sp. nov., isolated from a spacecraft-assembly clean room.</title>
        <authorList>
            <person name="Vaishampayan P."/>
            <person name="Probst A."/>
            <person name="Krishnamurthi S."/>
            <person name="Ghosh S."/>
            <person name="Osman S."/>
            <person name="McDowall A."/>
            <person name="Ruckmani A."/>
            <person name="Mayilraj S."/>
            <person name="Venkateswaran K."/>
        </authorList>
    </citation>
    <scope>NUCLEOTIDE SEQUENCE [LARGE SCALE GENOMIC DNA]</scope>
    <source>
        <strain evidence="5">1PO1SC</strain>
    </source>
</reference>
<dbReference type="SUPFAM" id="SSF158791">
    <property type="entry name" value="MgtE N-terminal domain-like"/>
    <property type="match status" value="1"/>
</dbReference>
<keyword evidence="2" id="KW-0472">Membrane</keyword>
<accession>A0A2N0ZM22</accession>
<proteinExistence type="predicted"/>
<evidence type="ECO:0000256" key="2">
    <source>
        <dbReference type="SAM" id="Phobius"/>
    </source>
</evidence>
<keyword evidence="2" id="KW-1133">Transmembrane helix</keyword>
<dbReference type="InterPro" id="IPR006668">
    <property type="entry name" value="Mg_transptr_MgtE_intracell_dom"/>
</dbReference>
<evidence type="ECO:0000313" key="4">
    <source>
        <dbReference type="EMBL" id="PKG30553.1"/>
    </source>
</evidence>
<feature type="coiled-coil region" evidence="1">
    <location>
        <begin position="61"/>
        <end position="130"/>
    </location>
</feature>
<keyword evidence="2" id="KW-0812">Transmembrane</keyword>
<keyword evidence="5" id="KW-1185">Reference proteome</keyword>
<dbReference type="AlphaFoldDB" id="A0A2N0ZM22"/>
<dbReference type="InterPro" id="IPR038076">
    <property type="entry name" value="MgtE_N_sf"/>
</dbReference>
<dbReference type="EMBL" id="PISD01000007">
    <property type="protein sequence ID" value="PKG30553.1"/>
    <property type="molecule type" value="Genomic_DNA"/>
</dbReference>
<name>A0A2N0ZM22_9BACI</name>
<keyword evidence="1" id="KW-0175">Coiled coil</keyword>
<protein>
    <recommendedName>
        <fullName evidence="3">Magnesium transporter MgtE intracellular domain-containing protein</fullName>
    </recommendedName>
</protein>
<evidence type="ECO:0000259" key="3">
    <source>
        <dbReference type="Pfam" id="PF03448"/>
    </source>
</evidence>
<organism evidence="4 5">
    <name type="scientific">Cytobacillus horneckiae</name>
    <dbReference type="NCBI Taxonomy" id="549687"/>
    <lineage>
        <taxon>Bacteria</taxon>
        <taxon>Bacillati</taxon>
        <taxon>Bacillota</taxon>
        <taxon>Bacilli</taxon>
        <taxon>Bacillales</taxon>
        <taxon>Bacillaceae</taxon>
        <taxon>Cytobacillus</taxon>
    </lineage>
</organism>
<sequence>MVKVNEKQNSKPLSKFFMIGAISIIGIIAIVLLILTISGYNIFDMTKKYGQNIPVISSLFQEDQSKKVAEMETQLIEMEAEVKDREARIAQLEGQMKSKDDELKRSQLDNGRLEEEMDELIAMNAENKRAFKDIVRTYETMSPKKAALILAGMNEQDALRILADVKPDVLASILEKMEADTAAKFTNLLTASLENNQADESN</sequence>
<dbReference type="RefSeq" id="WP_066197135.1">
    <property type="nucleotide sequence ID" value="NZ_JARMMB010000037.1"/>
</dbReference>
<feature type="transmembrane region" description="Helical" evidence="2">
    <location>
        <begin position="16"/>
        <end position="43"/>
    </location>
</feature>
<gene>
    <name evidence="4" type="ORF">CWS20_02780</name>
</gene>
<feature type="domain" description="Magnesium transporter MgtE intracellular" evidence="3">
    <location>
        <begin position="138"/>
        <end position="189"/>
    </location>
</feature>
<dbReference type="Gene3D" id="1.25.60.10">
    <property type="entry name" value="MgtE N-terminal domain-like"/>
    <property type="match status" value="1"/>
</dbReference>
<evidence type="ECO:0000313" key="5">
    <source>
        <dbReference type="Proteomes" id="UP000233343"/>
    </source>
</evidence>
<evidence type="ECO:0000256" key="1">
    <source>
        <dbReference type="SAM" id="Coils"/>
    </source>
</evidence>
<comment type="caution">
    <text evidence="4">The sequence shown here is derived from an EMBL/GenBank/DDBJ whole genome shotgun (WGS) entry which is preliminary data.</text>
</comment>